<dbReference type="AlphaFoldDB" id="A0A4V3D0N2"/>
<feature type="transmembrane region" description="Helical" evidence="1">
    <location>
        <begin position="219"/>
        <end position="241"/>
    </location>
</feature>
<comment type="caution">
    <text evidence="2">The sequence shown here is derived from an EMBL/GenBank/DDBJ whole genome shotgun (WGS) entry which is preliminary data.</text>
</comment>
<feature type="transmembrane region" description="Helical" evidence="1">
    <location>
        <begin position="261"/>
        <end position="281"/>
    </location>
</feature>
<name>A0A4V3D0N2_9SPHI</name>
<organism evidence="2 3">
    <name type="scientific">Pedobacter metabolipauper</name>
    <dbReference type="NCBI Taxonomy" id="425513"/>
    <lineage>
        <taxon>Bacteria</taxon>
        <taxon>Pseudomonadati</taxon>
        <taxon>Bacteroidota</taxon>
        <taxon>Sphingobacteriia</taxon>
        <taxon>Sphingobacteriales</taxon>
        <taxon>Sphingobacteriaceae</taxon>
        <taxon>Pedobacter</taxon>
    </lineage>
</organism>
<feature type="transmembrane region" description="Helical" evidence="1">
    <location>
        <begin position="186"/>
        <end position="207"/>
    </location>
</feature>
<keyword evidence="3" id="KW-1185">Reference proteome</keyword>
<feature type="transmembrane region" description="Helical" evidence="1">
    <location>
        <begin position="95"/>
        <end position="114"/>
    </location>
</feature>
<feature type="transmembrane region" description="Helical" evidence="1">
    <location>
        <begin position="50"/>
        <end position="74"/>
    </location>
</feature>
<feature type="transmembrane region" description="Helical" evidence="1">
    <location>
        <begin position="21"/>
        <end position="38"/>
    </location>
</feature>
<keyword evidence="1" id="KW-1133">Transmembrane helix</keyword>
<dbReference type="OrthoDB" id="140980at2"/>
<dbReference type="PANTHER" id="PTHR43044">
    <property type="match status" value="1"/>
</dbReference>
<feature type="transmembrane region" description="Helical" evidence="1">
    <location>
        <begin position="328"/>
        <end position="345"/>
    </location>
</feature>
<feature type="transmembrane region" description="Helical" evidence="1">
    <location>
        <begin position="146"/>
        <end position="165"/>
    </location>
</feature>
<feature type="transmembrane region" description="Helical" evidence="1">
    <location>
        <begin position="365"/>
        <end position="383"/>
    </location>
</feature>
<feature type="transmembrane region" description="Helical" evidence="1">
    <location>
        <begin position="301"/>
        <end position="319"/>
    </location>
</feature>
<reference evidence="2 3" key="1">
    <citation type="submission" date="2019-03" db="EMBL/GenBank/DDBJ databases">
        <title>Genomic Encyclopedia of Archaeal and Bacterial Type Strains, Phase II (KMG-II): from individual species to whole genera.</title>
        <authorList>
            <person name="Goeker M."/>
        </authorList>
    </citation>
    <scope>NUCLEOTIDE SEQUENCE [LARGE SCALE GENOMIC DNA]</scope>
    <source>
        <strain evidence="2 3">DSM 19035</strain>
    </source>
</reference>
<evidence type="ECO:0000256" key="1">
    <source>
        <dbReference type="SAM" id="Phobius"/>
    </source>
</evidence>
<keyword evidence="1" id="KW-0472">Membrane</keyword>
<accession>A0A4V3D0N2</accession>
<proteinExistence type="predicted"/>
<protein>
    <submittedName>
        <fullName evidence="2">Quinol:cytochrome c oxidoreductase quinone-binding subunit 2</fullName>
    </submittedName>
</protein>
<evidence type="ECO:0000313" key="2">
    <source>
        <dbReference type="EMBL" id="TDQ06576.1"/>
    </source>
</evidence>
<evidence type="ECO:0000313" key="3">
    <source>
        <dbReference type="Proteomes" id="UP000295620"/>
    </source>
</evidence>
<dbReference type="RefSeq" id="WP_133578163.1">
    <property type="nucleotide sequence ID" value="NZ_SNYC01000008.1"/>
</dbReference>
<keyword evidence="1" id="KW-0812">Transmembrane</keyword>
<gene>
    <name evidence="2" type="ORF">ATK78_4232</name>
</gene>
<dbReference type="PANTHER" id="PTHR43044:SF1">
    <property type="entry name" value="QUINOL:CYTOCHROME C OXIDOREDUCTASE QUINONE-BINDING SUBUNIT 2"/>
    <property type="match status" value="1"/>
</dbReference>
<dbReference type="EMBL" id="SNYC01000008">
    <property type="protein sequence ID" value="TDQ06576.1"/>
    <property type="molecule type" value="Genomic_DNA"/>
</dbReference>
<sequence>MGTHNYNLTEQFEFTGKAKTLSLIAMLVGIGALAYGFSAEIRHERTFANLLLMAYYFACVCMSGAFFLAVQFVAQAGWSASILRVPQAMAKTLPIAVVILIAVIGAGLYTHNLYHHWNAPGLTVEGDPNYDSLIAGKSAFLNVPFFMARQVVFLGVYCIFALLLARLSNNEDLQGGLNSYRKSFKYSCIFLVIYGFTTPIFAFDTIMSLEAHWFSTMFGWYNFAAMWVSSLATIAIIIILLRKAGYMSWVNNSHLHNLGQFIFGFSIFWTYVWFAQFMLIYYANMPEETVYFYKRFENYEFWFYLNLVLNFLSPVLLLMDRDNKRQENILLTVSIIVLCGHWVDYYQMIMPGTVEEHHTFDFLEIGIALGFVGLFTFTVLTALSKKPLIAKNHPLLQESLNHHL</sequence>
<dbReference type="Proteomes" id="UP000295620">
    <property type="component" value="Unassembled WGS sequence"/>
</dbReference>